<keyword evidence="4" id="KW-1185">Reference proteome</keyword>
<feature type="region of interest" description="Disordered" evidence="1">
    <location>
        <begin position="1"/>
        <end position="21"/>
    </location>
</feature>
<name>A0A9D4N124_DREPO</name>
<dbReference type="CDD" id="cd06263">
    <property type="entry name" value="MAM"/>
    <property type="match status" value="1"/>
</dbReference>
<dbReference type="Gene3D" id="2.60.120.200">
    <property type="match status" value="1"/>
</dbReference>
<dbReference type="PROSITE" id="PS50060">
    <property type="entry name" value="MAM_2"/>
    <property type="match status" value="1"/>
</dbReference>
<comment type="caution">
    <text evidence="3">The sequence shown here is derived from an EMBL/GenBank/DDBJ whole genome shotgun (WGS) entry which is preliminary data.</text>
</comment>
<protein>
    <recommendedName>
        <fullName evidence="2">MAM domain-containing protein</fullName>
    </recommendedName>
</protein>
<dbReference type="PANTHER" id="PTHR23282">
    <property type="entry name" value="APICAL ENDOSOMAL GLYCOPROTEIN PRECURSOR"/>
    <property type="match status" value="1"/>
</dbReference>
<dbReference type="SUPFAM" id="SSF49899">
    <property type="entry name" value="Concanavalin A-like lectins/glucanases"/>
    <property type="match status" value="1"/>
</dbReference>
<dbReference type="AlphaFoldDB" id="A0A9D4N124"/>
<evidence type="ECO:0000313" key="4">
    <source>
        <dbReference type="Proteomes" id="UP000828390"/>
    </source>
</evidence>
<evidence type="ECO:0000313" key="3">
    <source>
        <dbReference type="EMBL" id="KAH3887692.1"/>
    </source>
</evidence>
<feature type="domain" description="MAM" evidence="2">
    <location>
        <begin position="1"/>
        <end position="89"/>
    </location>
</feature>
<dbReference type="EMBL" id="JAIWYP010000001">
    <property type="protein sequence ID" value="KAH3887692.1"/>
    <property type="molecule type" value="Genomic_DNA"/>
</dbReference>
<reference evidence="3" key="1">
    <citation type="journal article" date="2019" name="bioRxiv">
        <title>The Genome of the Zebra Mussel, Dreissena polymorpha: A Resource for Invasive Species Research.</title>
        <authorList>
            <person name="McCartney M.A."/>
            <person name="Auch B."/>
            <person name="Kono T."/>
            <person name="Mallez S."/>
            <person name="Zhang Y."/>
            <person name="Obille A."/>
            <person name="Becker A."/>
            <person name="Abrahante J.E."/>
            <person name="Garbe J."/>
            <person name="Badalamenti J.P."/>
            <person name="Herman A."/>
            <person name="Mangelson H."/>
            <person name="Liachko I."/>
            <person name="Sullivan S."/>
            <person name="Sone E.D."/>
            <person name="Koren S."/>
            <person name="Silverstein K.A.T."/>
            <person name="Beckman K.B."/>
            <person name="Gohl D.M."/>
        </authorList>
    </citation>
    <scope>NUCLEOTIDE SEQUENCE</scope>
    <source>
        <strain evidence="3">Duluth1</strain>
        <tissue evidence="3">Whole animal</tissue>
    </source>
</reference>
<dbReference type="Pfam" id="PF00629">
    <property type="entry name" value="MAM"/>
    <property type="match status" value="1"/>
</dbReference>
<evidence type="ECO:0000256" key="1">
    <source>
        <dbReference type="SAM" id="MobiDB-lite"/>
    </source>
</evidence>
<dbReference type="GO" id="GO:0016020">
    <property type="term" value="C:membrane"/>
    <property type="evidence" value="ECO:0007669"/>
    <property type="project" value="InterPro"/>
</dbReference>
<feature type="compositionally biased region" description="Polar residues" evidence="1">
    <location>
        <begin position="1"/>
        <end position="13"/>
    </location>
</feature>
<dbReference type="InterPro" id="IPR000998">
    <property type="entry name" value="MAM_dom"/>
</dbReference>
<organism evidence="3 4">
    <name type="scientific">Dreissena polymorpha</name>
    <name type="common">Zebra mussel</name>
    <name type="synonym">Mytilus polymorpha</name>
    <dbReference type="NCBI Taxonomy" id="45954"/>
    <lineage>
        <taxon>Eukaryota</taxon>
        <taxon>Metazoa</taxon>
        <taxon>Spiralia</taxon>
        <taxon>Lophotrochozoa</taxon>
        <taxon>Mollusca</taxon>
        <taxon>Bivalvia</taxon>
        <taxon>Autobranchia</taxon>
        <taxon>Heteroconchia</taxon>
        <taxon>Euheterodonta</taxon>
        <taxon>Imparidentia</taxon>
        <taxon>Neoheterodontei</taxon>
        <taxon>Myida</taxon>
        <taxon>Dreissenoidea</taxon>
        <taxon>Dreissenidae</taxon>
        <taxon>Dreissena</taxon>
    </lineage>
</organism>
<evidence type="ECO:0000259" key="2">
    <source>
        <dbReference type="PROSITE" id="PS50060"/>
    </source>
</evidence>
<dbReference type="InterPro" id="IPR013320">
    <property type="entry name" value="ConA-like_dom_sf"/>
</dbReference>
<sequence>MFIETSSPRQPNDTARLESPLVPPKGNAQCIRFWYHMYGPDINTLNVYTMINNVLSRPVWSRTGTVDNQWHFQAVDLTTTGGTVFKVTYLVQAY</sequence>
<accession>A0A9D4N124</accession>
<proteinExistence type="predicted"/>
<dbReference type="Proteomes" id="UP000828390">
    <property type="component" value="Unassembled WGS sequence"/>
</dbReference>
<dbReference type="InterPro" id="IPR051560">
    <property type="entry name" value="MAM_domain-containing"/>
</dbReference>
<reference evidence="3" key="2">
    <citation type="submission" date="2020-11" db="EMBL/GenBank/DDBJ databases">
        <authorList>
            <person name="McCartney M.A."/>
            <person name="Auch B."/>
            <person name="Kono T."/>
            <person name="Mallez S."/>
            <person name="Becker A."/>
            <person name="Gohl D.M."/>
            <person name="Silverstein K.A.T."/>
            <person name="Koren S."/>
            <person name="Bechman K.B."/>
            <person name="Herman A."/>
            <person name="Abrahante J.E."/>
            <person name="Garbe J."/>
        </authorList>
    </citation>
    <scope>NUCLEOTIDE SEQUENCE</scope>
    <source>
        <strain evidence="3">Duluth1</strain>
        <tissue evidence="3">Whole animal</tissue>
    </source>
</reference>
<dbReference type="PANTHER" id="PTHR23282:SF101">
    <property type="entry name" value="MAM DOMAIN-CONTAINING PROTEIN"/>
    <property type="match status" value="1"/>
</dbReference>
<gene>
    <name evidence="3" type="ORF">DPMN_011710</name>
</gene>